<evidence type="ECO:0000256" key="9">
    <source>
        <dbReference type="RuleBase" id="RU366031"/>
    </source>
</evidence>
<evidence type="ECO:0000313" key="11">
    <source>
        <dbReference type="EMBL" id="RPF23272.1"/>
    </source>
</evidence>
<comment type="catalytic activity">
    <reaction evidence="8 9">
        <text>hydroxymethylbilane = uroporphyrinogen III + H2O</text>
        <dbReference type="Rhea" id="RHEA:18965"/>
        <dbReference type="ChEBI" id="CHEBI:15377"/>
        <dbReference type="ChEBI" id="CHEBI:57308"/>
        <dbReference type="ChEBI" id="CHEBI:57845"/>
        <dbReference type="EC" id="4.2.1.75"/>
    </reaction>
</comment>
<accession>A0A3N4ZCS5</accession>
<comment type="pathway">
    <text evidence="1 9">Porphyrin-containing compound metabolism; protoporphyrin-IX biosynthesis; coproporphyrinogen-III from 5-aminolevulinate: step 3/4.</text>
</comment>
<dbReference type="RefSeq" id="WP_123816073.1">
    <property type="nucleotide sequence ID" value="NZ_RKQZ01000001.1"/>
</dbReference>
<evidence type="ECO:0000256" key="7">
    <source>
        <dbReference type="ARBA" id="ARBA00040167"/>
    </source>
</evidence>
<dbReference type="CDD" id="cd06578">
    <property type="entry name" value="HemD"/>
    <property type="match status" value="1"/>
</dbReference>
<comment type="similarity">
    <text evidence="2 9">Belongs to the uroporphyrinogen-III synthase family.</text>
</comment>
<dbReference type="PANTHER" id="PTHR38042:SF1">
    <property type="entry name" value="UROPORPHYRINOGEN-III SYNTHASE, CHLOROPLASTIC"/>
    <property type="match status" value="1"/>
</dbReference>
<evidence type="ECO:0000259" key="10">
    <source>
        <dbReference type="Pfam" id="PF02602"/>
    </source>
</evidence>
<sequence>MTTTVPLETSGADRAGRARRRVLVVRAPDRAAPLLALLDESGIDAAAAPVVERTPVEDPAELDRARAALARGEYAWVAVTSVNAVEALCGAAPPRPRAPDWLVEGTRWACVGPATRRALEAHAIGVDLVPGTMTAAGLVAAFPEAGSAGTPAEAGRRVLAPLGDLAADTLPDGLRAKGWLPRVVTAYHTVARELPRDVVDRAGAAGYDAVVVASGSAARQVAEQLGPQRVVAIGEPSARAARDAGHDVLAVAAAPTDGALATAVRDVLGRPA</sequence>
<keyword evidence="5 9" id="KW-0627">Porphyrin biosynthesis</keyword>
<gene>
    <name evidence="11" type="ORF">EDD34_3957</name>
</gene>
<protein>
    <recommendedName>
        <fullName evidence="7 9">Uroporphyrinogen-III synthase</fullName>
        <ecNumber evidence="3 9">4.2.1.75</ecNumber>
    </recommendedName>
</protein>
<reference evidence="11 12" key="1">
    <citation type="submission" date="2018-11" db="EMBL/GenBank/DDBJ databases">
        <title>Sequencing the genomes of 1000 actinobacteria strains.</title>
        <authorList>
            <person name="Klenk H.-P."/>
        </authorList>
    </citation>
    <scope>NUCLEOTIDE SEQUENCE [LARGE SCALE GENOMIC DNA]</scope>
    <source>
        <strain evidence="11 12">DSM 15700</strain>
    </source>
</reference>
<dbReference type="OrthoDB" id="9815856at2"/>
<dbReference type="SUPFAM" id="SSF69618">
    <property type="entry name" value="HemD-like"/>
    <property type="match status" value="1"/>
</dbReference>
<dbReference type="AlphaFoldDB" id="A0A3N4ZCS5"/>
<dbReference type="EC" id="4.2.1.75" evidence="3 9"/>
<organism evidence="11 12">
    <name type="scientific">Myceligenerans xiligouense</name>
    <dbReference type="NCBI Taxonomy" id="253184"/>
    <lineage>
        <taxon>Bacteria</taxon>
        <taxon>Bacillati</taxon>
        <taxon>Actinomycetota</taxon>
        <taxon>Actinomycetes</taxon>
        <taxon>Micrococcales</taxon>
        <taxon>Promicromonosporaceae</taxon>
        <taxon>Myceligenerans</taxon>
    </lineage>
</organism>
<dbReference type="Gene3D" id="3.40.50.10090">
    <property type="match status" value="2"/>
</dbReference>
<dbReference type="UniPathway" id="UPA00251">
    <property type="reaction ID" value="UER00320"/>
</dbReference>
<dbReference type="InterPro" id="IPR003754">
    <property type="entry name" value="4pyrrol_synth_uPrphyn_synth"/>
</dbReference>
<dbReference type="Proteomes" id="UP000280501">
    <property type="component" value="Unassembled WGS sequence"/>
</dbReference>
<dbReference type="Pfam" id="PF02602">
    <property type="entry name" value="HEM4"/>
    <property type="match status" value="1"/>
</dbReference>
<dbReference type="GO" id="GO:0006780">
    <property type="term" value="P:uroporphyrinogen III biosynthetic process"/>
    <property type="evidence" value="ECO:0007669"/>
    <property type="project" value="UniProtKB-UniRule"/>
</dbReference>
<keyword evidence="4 9" id="KW-0456">Lyase</keyword>
<evidence type="ECO:0000256" key="1">
    <source>
        <dbReference type="ARBA" id="ARBA00004772"/>
    </source>
</evidence>
<proteinExistence type="inferred from homology"/>
<comment type="function">
    <text evidence="6 9">Catalyzes cyclization of the linear tetrapyrrole, hydroxymethylbilane, to the macrocyclic uroporphyrinogen III.</text>
</comment>
<dbReference type="InterPro" id="IPR036108">
    <property type="entry name" value="4pyrrol_syn_uPrphyn_synt_sf"/>
</dbReference>
<dbReference type="PANTHER" id="PTHR38042">
    <property type="entry name" value="UROPORPHYRINOGEN-III SYNTHASE, CHLOROPLASTIC"/>
    <property type="match status" value="1"/>
</dbReference>
<comment type="caution">
    <text evidence="11">The sequence shown here is derived from an EMBL/GenBank/DDBJ whole genome shotgun (WGS) entry which is preliminary data.</text>
</comment>
<dbReference type="GO" id="GO:0006782">
    <property type="term" value="P:protoporphyrinogen IX biosynthetic process"/>
    <property type="evidence" value="ECO:0007669"/>
    <property type="project" value="UniProtKB-UniRule"/>
</dbReference>
<keyword evidence="12" id="KW-1185">Reference proteome</keyword>
<name>A0A3N4ZCS5_9MICO</name>
<dbReference type="GO" id="GO:0004852">
    <property type="term" value="F:uroporphyrinogen-III synthase activity"/>
    <property type="evidence" value="ECO:0007669"/>
    <property type="project" value="UniProtKB-UniRule"/>
</dbReference>
<dbReference type="InterPro" id="IPR039793">
    <property type="entry name" value="UROS/Hem4"/>
</dbReference>
<evidence type="ECO:0000256" key="8">
    <source>
        <dbReference type="ARBA" id="ARBA00048617"/>
    </source>
</evidence>
<evidence type="ECO:0000256" key="4">
    <source>
        <dbReference type="ARBA" id="ARBA00023239"/>
    </source>
</evidence>
<evidence type="ECO:0000256" key="5">
    <source>
        <dbReference type="ARBA" id="ARBA00023244"/>
    </source>
</evidence>
<evidence type="ECO:0000313" key="12">
    <source>
        <dbReference type="Proteomes" id="UP000280501"/>
    </source>
</evidence>
<evidence type="ECO:0000256" key="3">
    <source>
        <dbReference type="ARBA" id="ARBA00013109"/>
    </source>
</evidence>
<evidence type="ECO:0000256" key="6">
    <source>
        <dbReference type="ARBA" id="ARBA00037589"/>
    </source>
</evidence>
<feature type="domain" description="Tetrapyrrole biosynthesis uroporphyrinogen III synthase" evidence="10">
    <location>
        <begin position="35"/>
        <end position="260"/>
    </location>
</feature>
<evidence type="ECO:0000256" key="2">
    <source>
        <dbReference type="ARBA" id="ARBA00008133"/>
    </source>
</evidence>
<dbReference type="EMBL" id="RKQZ01000001">
    <property type="protein sequence ID" value="RPF23272.1"/>
    <property type="molecule type" value="Genomic_DNA"/>
</dbReference>